<feature type="compositionally biased region" description="Low complexity" evidence="1">
    <location>
        <begin position="171"/>
        <end position="184"/>
    </location>
</feature>
<organism evidence="3 4">
    <name type="scientific">Pyronema omphalodes (strain CBS 100304)</name>
    <name type="common">Pyronema confluens</name>
    <dbReference type="NCBI Taxonomy" id="1076935"/>
    <lineage>
        <taxon>Eukaryota</taxon>
        <taxon>Fungi</taxon>
        <taxon>Dikarya</taxon>
        <taxon>Ascomycota</taxon>
        <taxon>Pezizomycotina</taxon>
        <taxon>Pezizomycetes</taxon>
        <taxon>Pezizales</taxon>
        <taxon>Pyronemataceae</taxon>
        <taxon>Pyronema</taxon>
    </lineage>
</organism>
<evidence type="ECO:0000313" key="4">
    <source>
        <dbReference type="Proteomes" id="UP000018144"/>
    </source>
</evidence>
<reference evidence="3 4" key="1">
    <citation type="journal article" date="2013" name="PLoS Genet.">
        <title>The genome and development-dependent transcriptomes of Pyronema confluens: a window into fungal evolution.</title>
        <authorList>
            <person name="Traeger S."/>
            <person name="Altegoer F."/>
            <person name="Freitag M."/>
            <person name="Gabaldon T."/>
            <person name="Kempken F."/>
            <person name="Kumar A."/>
            <person name="Marcet-Houben M."/>
            <person name="Poggeler S."/>
            <person name="Stajich J.E."/>
            <person name="Nowrousian M."/>
        </authorList>
    </citation>
    <scope>NUCLEOTIDE SEQUENCE [LARGE SCALE GENOMIC DNA]</scope>
    <source>
        <strain evidence="4">CBS 100304</strain>
        <tissue evidence="3">Vegetative mycelium</tissue>
    </source>
</reference>
<dbReference type="OrthoDB" id="5400539at2759"/>
<proteinExistence type="predicted"/>
<sequence>MPSLLQKRFDDTTDNGDGIWYYSAEASAIKYGILFSILLLGLLFIFGSWFHAKKRVEKGLPVLAYHRWLVRPSARNPNAPEQNFSFYGQQAYDMHHVPPPVYNPNAQQPPAYYGPPAGYVPPAGYPMPPPGAYIPAGQTPMQQNSKTPFVDIPINGNEGSGSGSSSGVAGGNNAPYNGAPPNYR</sequence>
<evidence type="ECO:0000313" key="3">
    <source>
        <dbReference type="EMBL" id="CCX04894.1"/>
    </source>
</evidence>
<dbReference type="EMBL" id="HF935219">
    <property type="protein sequence ID" value="CCX04894.1"/>
    <property type="molecule type" value="Genomic_DNA"/>
</dbReference>
<dbReference type="InterPro" id="IPR020999">
    <property type="entry name" value="Chitin_synth_reg_RCR"/>
</dbReference>
<keyword evidence="4" id="KW-1185">Reference proteome</keyword>
<dbReference type="AlphaFoldDB" id="U4KZ31"/>
<protein>
    <submittedName>
        <fullName evidence="3">Uncharacterized protein</fullName>
    </submittedName>
</protein>
<gene>
    <name evidence="3" type="ORF">PCON_03891</name>
</gene>
<keyword evidence="2" id="KW-0812">Transmembrane</keyword>
<keyword evidence="2" id="KW-0472">Membrane</keyword>
<evidence type="ECO:0000256" key="2">
    <source>
        <dbReference type="SAM" id="Phobius"/>
    </source>
</evidence>
<dbReference type="Proteomes" id="UP000018144">
    <property type="component" value="Unassembled WGS sequence"/>
</dbReference>
<feature type="region of interest" description="Disordered" evidence="1">
    <location>
        <begin position="142"/>
        <end position="184"/>
    </location>
</feature>
<name>U4KZ31_PYROM</name>
<feature type="transmembrane region" description="Helical" evidence="2">
    <location>
        <begin position="28"/>
        <end position="50"/>
    </location>
</feature>
<keyword evidence="2" id="KW-1133">Transmembrane helix</keyword>
<evidence type="ECO:0000256" key="1">
    <source>
        <dbReference type="SAM" id="MobiDB-lite"/>
    </source>
</evidence>
<dbReference type="OMA" id="VPQNHFT"/>
<dbReference type="eggNOG" id="ENOG502SWNK">
    <property type="taxonomic scope" value="Eukaryota"/>
</dbReference>
<dbReference type="Pfam" id="PF12273">
    <property type="entry name" value="RCR"/>
    <property type="match status" value="1"/>
</dbReference>
<accession>U4KZ31</accession>
<feature type="compositionally biased region" description="Gly residues" evidence="1">
    <location>
        <begin position="158"/>
        <end position="170"/>
    </location>
</feature>